<comment type="subunit">
    <text evidence="9">Component of the RZZ complex.</text>
</comment>
<evidence type="ECO:0000256" key="9">
    <source>
        <dbReference type="RuleBase" id="RU369076"/>
    </source>
</evidence>
<proteinExistence type="inferred from homology"/>
<dbReference type="Gene3D" id="1.10.287.1880">
    <property type="match status" value="1"/>
</dbReference>
<dbReference type="InterPro" id="IPR018630">
    <property type="entry name" value="Zwilch"/>
</dbReference>
<dbReference type="Proteomes" id="UP000821837">
    <property type="component" value="Chromosome 5"/>
</dbReference>
<evidence type="ECO:0000256" key="5">
    <source>
        <dbReference type="ARBA" id="ARBA00022776"/>
    </source>
</evidence>
<dbReference type="PANTHER" id="PTHR15995">
    <property type="entry name" value="PROTEIN ZWILCH HOMOLOG"/>
    <property type="match status" value="1"/>
</dbReference>
<name>A0A9D4PTS7_RHISA</name>
<comment type="similarity">
    <text evidence="2 9">Belongs to the ZWILCH family.</text>
</comment>
<organism evidence="10 11">
    <name type="scientific">Rhipicephalus sanguineus</name>
    <name type="common">Brown dog tick</name>
    <name type="synonym">Ixodes sanguineus</name>
    <dbReference type="NCBI Taxonomy" id="34632"/>
    <lineage>
        <taxon>Eukaryota</taxon>
        <taxon>Metazoa</taxon>
        <taxon>Ecdysozoa</taxon>
        <taxon>Arthropoda</taxon>
        <taxon>Chelicerata</taxon>
        <taxon>Arachnida</taxon>
        <taxon>Acari</taxon>
        <taxon>Parasitiformes</taxon>
        <taxon>Ixodida</taxon>
        <taxon>Ixodoidea</taxon>
        <taxon>Ixodidae</taxon>
        <taxon>Rhipicephalinae</taxon>
        <taxon>Rhipicephalus</taxon>
        <taxon>Rhipicephalus</taxon>
    </lineage>
</organism>
<comment type="function">
    <text evidence="9">Essential component of the mitotic checkpoint, which prevents cells from prematurely exiting mitosis. Required for the assembly of the dynein-dynactin and MAD1-MAD2 complexes onto kinetochores. Its function related to the spindle assembly machinery is proposed to depend on its association in the mitotic RZZ complex.</text>
</comment>
<keyword evidence="11" id="KW-1185">Reference proteome</keyword>
<reference evidence="10" key="1">
    <citation type="journal article" date="2020" name="Cell">
        <title>Large-Scale Comparative Analyses of Tick Genomes Elucidate Their Genetic Diversity and Vector Capacities.</title>
        <authorList>
            <consortium name="Tick Genome and Microbiome Consortium (TIGMIC)"/>
            <person name="Jia N."/>
            <person name="Wang J."/>
            <person name="Shi W."/>
            <person name="Du L."/>
            <person name="Sun Y."/>
            <person name="Zhan W."/>
            <person name="Jiang J.F."/>
            <person name="Wang Q."/>
            <person name="Zhang B."/>
            <person name="Ji P."/>
            <person name="Bell-Sakyi L."/>
            <person name="Cui X.M."/>
            <person name="Yuan T.T."/>
            <person name="Jiang B.G."/>
            <person name="Yang W.F."/>
            <person name="Lam T.T."/>
            <person name="Chang Q.C."/>
            <person name="Ding S.J."/>
            <person name="Wang X.J."/>
            <person name="Zhu J.G."/>
            <person name="Ruan X.D."/>
            <person name="Zhao L."/>
            <person name="Wei J.T."/>
            <person name="Ye R.Z."/>
            <person name="Que T.C."/>
            <person name="Du C.H."/>
            <person name="Zhou Y.H."/>
            <person name="Cheng J.X."/>
            <person name="Dai P.F."/>
            <person name="Guo W.B."/>
            <person name="Han X.H."/>
            <person name="Huang E.J."/>
            <person name="Li L.F."/>
            <person name="Wei W."/>
            <person name="Gao Y.C."/>
            <person name="Liu J.Z."/>
            <person name="Shao H.Z."/>
            <person name="Wang X."/>
            <person name="Wang C.C."/>
            <person name="Yang T.C."/>
            <person name="Huo Q.B."/>
            <person name="Li W."/>
            <person name="Chen H.Y."/>
            <person name="Chen S.E."/>
            <person name="Zhou L.G."/>
            <person name="Ni X.B."/>
            <person name="Tian J.H."/>
            <person name="Sheng Y."/>
            <person name="Liu T."/>
            <person name="Pan Y.S."/>
            <person name="Xia L.Y."/>
            <person name="Li J."/>
            <person name="Zhao F."/>
            <person name="Cao W.C."/>
        </authorList>
    </citation>
    <scope>NUCLEOTIDE SEQUENCE</scope>
    <source>
        <strain evidence="10">Rsan-2018</strain>
    </source>
</reference>
<evidence type="ECO:0000313" key="10">
    <source>
        <dbReference type="EMBL" id="KAH7952396.1"/>
    </source>
</evidence>
<dbReference type="GO" id="GO:1990423">
    <property type="term" value="C:RZZ complex"/>
    <property type="evidence" value="ECO:0007669"/>
    <property type="project" value="UniProtKB-UniRule"/>
</dbReference>
<comment type="caution">
    <text evidence="10">The sequence shown here is derived from an EMBL/GenBank/DDBJ whole genome shotgun (WGS) entry which is preliminary data.</text>
</comment>
<evidence type="ECO:0000256" key="3">
    <source>
        <dbReference type="ARBA" id="ARBA00022454"/>
    </source>
</evidence>
<dbReference type="Gene3D" id="1.20.58.730">
    <property type="match status" value="1"/>
</dbReference>
<dbReference type="VEuPathDB" id="VectorBase:RSAN_027284"/>
<sequence>MAGKRDYCDMEALKRVLNGSWDGNAVQFLQKYEIERTAMSNPLLQRLEISDKSVILVQRYQSRKMSRSKSTSSSLFIDDTSDNECELELSGCPLEWPMEPQSFSLIESPSYEDSSKNSGSPCKSKLKALPADEGRTLLNAIVNMLQSYKTEMDPVWVACDGTDPQYTAYLGYFVEGVFGTNVTVSCRGPIESKEDLPSFGCIQRKHFWGLHQSHTHTITQVDAKYDVLRHYDPSQQSSREDIMVLECSWQKAAVLQQPPSADAACHLNVQILPGNERSPARSVYKEMRFVKQLTDFYSRGTMGAACILRGWHIEVGAKLVQLFQDWLQWSRKGSYRGKSGTPFPDVGWNSSDFDLYIETVVMSKRQPVDFTDEMWNAMSGCGTYQELKEGFSMIFRAVQAGEIKPLIVPKNGTKVGAYLRNMSPHFRPECTMEGLMPVRMLTEIGLQKLQRDFVNIFVGLELASQEQLVPFLVCPTLTNEALGELWKLQAVLDMIMLCKTYLHLPIHYLSGYTREALKYFSNCERGKYIHKFRFPLKVPLVRVVLENVSPMEWTASIKSRQGTHTAHTIVHISTTAPFDHLLTEKQCT</sequence>
<evidence type="ECO:0000313" key="11">
    <source>
        <dbReference type="Proteomes" id="UP000821837"/>
    </source>
</evidence>
<evidence type="ECO:0000256" key="7">
    <source>
        <dbReference type="ARBA" id="ARBA00023306"/>
    </source>
</evidence>
<evidence type="ECO:0000256" key="8">
    <source>
        <dbReference type="ARBA" id="ARBA00023328"/>
    </source>
</evidence>
<dbReference type="AlphaFoldDB" id="A0A9D4PTS7"/>
<protein>
    <recommendedName>
        <fullName evidence="9">Protein zwilch</fullName>
    </recommendedName>
</protein>
<dbReference type="GO" id="GO:0051301">
    <property type="term" value="P:cell division"/>
    <property type="evidence" value="ECO:0007669"/>
    <property type="project" value="UniProtKB-UniRule"/>
</dbReference>
<dbReference type="GO" id="GO:0034501">
    <property type="term" value="P:protein localization to kinetochore"/>
    <property type="evidence" value="ECO:0007669"/>
    <property type="project" value="UniProtKB-UniRule"/>
</dbReference>
<evidence type="ECO:0000256" key="1">
    <source>
        <dbReference type="ARBA" id="ARBA00004629"/>
    </source>
</evidence>
<keyword evidence="6 9" id="KW-0995">Kinetochore</keyword>
<evidence type="ECO:0000256" key="2">
    <source>
        <dbReference type="ARBA" id="ARBA00009062"/>
    </source>
</evidence>
<dbReference type="EMBL" id="JABSTV010001251">
    <property type="protein sequence ID" value="KAH7952396.1"/>
    <property type="molecule type" value="Genomic_DNA"/>
</dbReference>
<keyword evidence="5 9" id="KW-0498">Mitosis</keyword>
<keyword evidence="3 9" id="KW-0158">Chromosome</keyword>
<evidence type="ECO:0000256" key="4">
    <source>
        <dbReference type="ARBA" id="ARBA00022618"/>
    </source>
</evidence>
<keyword evidence="7 9" id="KW-0131">Cell cycle</keyword>
<accession>A0A9D4PTS7</accession>
<comment type="subcellular location">
    <subcellularLocation>
        <location evidence="1 9">Chromosome</location>
        <location evidence="1 9">Centromere</location>
        <location evidence="1 9">Kinetochore</location>
    </subcellularLocation>
</comment>
<evidence type="ECO:0000256" key="6">
    <source>
        <dbReference type="ARBA" id="ARBA00022838"/>
    </source>
</evidence>
<dbReference type="GO" id="GO:0007094">
    <property type="term" value="P:mitotic spindle assembly checkpoint signaling"/>
    <property type="evidence" value="ECO:0007669"/>
    <property type="project" value="UniProtKB-UniRule"/>
</dbReference>
<dbReference type="PANTHER" id="PTHR15995:SF1">
    <property type="entry name" value="PROTEIN ZWILCH HOMOLOG"/>
    <property type="match status" value="1"/>
</dbReference>
<keyword evidence="4 9" id="KW-0132">Cell division</keyword>
<reference evidence="10" key="2">
    <citation type="submission" date="2021-09" db="EMBL/GenBank/DDBJ databases">
        <authorList>
            <person name="Jia N."/>
            <person name="Wang J."/>
            <person name="Shi W."/>
            <person name="Du L."/>
            <person name="Sun Y."/>
            <person name="Zhan W."/>
            <person name="Jiang J."/>
            <person name="Wang Q."/>
            <person name="Zhang B."/>
            <person name="Ji P."/>
            <person name="Sakyi L.B."/>
            <person name="Cui X."/>
            <person name="Yuan T."/>
            <person name="Jiang B."/>
            <person name="Yang W."/>
            <person name="Lam T.T.-Y."/>
            <person name="Chang Q."/>
            <person name="Ding S."/>
            <person name="Wang X."/>
            <person name="Zhu J."/>
            <person name="Ruan X."/>
            <person name="Zhao L."/>
            <person name="Wei J."/>
            <person name="Que T."/>
            <person name="Du C."/>
            <person name="Cheng J."/>
            <person name="Dai P."/>
            <person name="Han X."/>
            <person name="Huang E."/>
            <person name="Gao Y."/>
            <person name="Liu J."/>
            <person name="Shao H."/>
            <person name="Ye R."/>
            <person name="Li L."/>
            <person name="Wei W."/>
            <person name="Wang X."/>
            <person name="Wang C."/>
            <person name="Huo Q."/>
            <person name="Li W."/>
            <person name="Guo W."/>
            <person name="Chen H."/>
            <person name="Chen S."/>
            <person name="Zhou L."/>
            <person name="Zhou L."/>
            <person name="Ni X."/>
            <person name="Tian J."/>
            <person name="Zhou Y."/>
            <person name="Sheng Y."/>
            <person name="Liu T."/>
            <person name="Pan Y."/>
            <person name="Xia L."/>
            <person name="Li J."/>
            <person name="Zhao F."/>
            <person name="Cao W."/>
        </authorList>
    </citation>
    <scope>NUCLEOTIDE SEQUENCE</scope>
    <source>
        <strain evidence="10">Rsan-2018</strain>
        <tissue evidence="10">Larvae</tissue>
    </source>
</reference>
<gene>
    <name evidence="10" type="ORF">HPB52_022196</name>
</gene>
<dbReference type="Pfam" id="PF09817">
    <property type="entry name" value="Zwilch"/>
    <property type="match status" value="1"/>
</dbReference>
<keyword evidence="8 9" id="KW-0137">Centromere</keyword>